<keyword evidence="2" id="KW-0812">Transmembrane</keyword>
<organism evidence="7 8">
    <name type="scientific">Venturia effusa</name>
    <dbReference type="NCBI Taxonomy" id="50376"/>
    <lineage>
        <taxon>Eukaryota</taxon>
        <taxon>Fungi</taxon>
        <taxon>Dikarya</taxon>
        <taxon>Ascomycota</taxon>
        <taxon>Pezizomycotina</taxon>
        <taxon>Dothideomycetes</taxon>
        <taxon>Pleosporomycetidae</taxon>
        <taxon>Venturiales</taxon>
        <taxon>Venturiaceae</taxon>
        <taxon>Venturia</taxon>
    </lineage>
</organism>
<evidence type="ECO:0000313" key="8">
    <source>
        <dbReference type="Proteomes" id="UP000316270"/>
    </source>
</evidence>
<feature type="transmembrane region" description="Helical" evidence="2">
    <location>
        <begin position="229"/>
        <end position="250"/>
    </location>
</feature>
<dbReference type="Pfam" id="PF13193">
    <property type="entry name" value="AMP-binding_C"/>
    <property type="match status" value="1"/>
</dbReference>
<evidence type="ECO:0000259" key="4">
    <source>
        <dbReference type="Pfam" id="PF04884"/>
    </source>
</evidence>
<feature type="domain" description="Root UVB sensitive protein C-terminal" evidence="6">
    <location>
        <begin position="362"/>
        <end position="443"/>
    </location>
</feature>
<feature type="domain" description="Protein root UVB sensitive/RUS" evidence="4">
    <location>
        <begin position="54"/>
        <end position="157"/>
    </location>
</feature>
<gene>
    <name evidence="7" type="ORF">FKW77_004750</name>
</gene>
<feature type="domain" description="AMP-dependent synthetase/ligase" evidence="3">
    <location>
        <begin position="452"/>
        <end position="803"/>
    </location>
</feature>
<accession>A0A517L359</accession>
<keyword evidence="2" id="KW-1133">Transmembrane helix</keyword>
<dbReference type="Gene3D" id="3.40.50.12780">
    <property type="entry name" value="N-terminal domain of ligase-like"/>
    <property type="match status" value="1"/>
</dbReference>
<dbReference type="EMBL" id="CP042188">
    <property type="protein sequence ID" value="QDS70079.1"/>
    <property type="molecule type" value="Genomic_DNA"/>
</dbReference>
<protein>
    <submittedName>
        <fullName evidence="7">Uncharacterized protein</fullName>
    </submittedName>
</protein>
<reference evidence="7 8" key="1">
    <citation type="submission" date="2019-07" db="EMBL/GenBank/DDBJ databases">
        <title>Finished genome of Venturia effusa.</title>
        <authorList>
            <person name="Young C.A."/>
            <person name="Cox M.P."/>
            <person name="Ganley A.R.D."/>
            <person name="David W.J."/>
        </authorList>
    </citation>
    <scope>NUCLEOTIDE SEQUENCE [LARGE SCALE GENOMIC DNA]</scope>
    <source>
        <strain evidence="8">albino</strain>
    </source>
</reference>
<keyword evidence="8" id="KW-1185">Reference proteome</keyword>
<dbReference type="CDD" id="cd05911">
    <property type="entry name" value="Firefly_Luc_like"/>
    <property type="match status" value="1"/>
</dbReference>
<dbReference type="InterPro" id="IPR054549">
    <property type="entry name" value="UVB_sens_RUS_dom"/>
</dbReference>
<dbReference type="Pfam" id="PF00501">
    <property type="entry name" value="AMP-binding"/>
    <property type="match status" value="1"/>
</dbReference>
<dbReference type="PANTHER" id="PTHR24096:SF265">
    <property type="entry name" value="ENZYME, PUTATIVE (AFU_ORTHOLOGUE AFUA_5G14270)-RELATED"/>
    <property type="match status" value="1"/>
</dbReference>
<name>A0A517L359_9PEZI</name>
<evidence type="ECO:0000259" key="5">
    <source>
        <dbReference type="Pfam" id="PF13193"/>
    </source>
</evidence>
<dbReference type="OrthoDB" id="6509636at2759"/>
<dbReference type="InterPro" id="IPR055412">
    <property type="entry name" value="UVB_sens_C"/>
</dbReference>
<evidence type="ECO:0000259" key="6">
    <source>
        <dbReference type="Pfam" id="PF24160"/>
    </source>
</evidence>
<evidence type="ECO:0000256" key="1">
    <source>
        <dbReference type="ARBA" id="ARBA00006432"/>
    </source>
</evidence>
<comment type="similarity">
    <text evidence="1">Belongs to the ATP-dependent AMP-binding enzyme family.</text>
</comment>
<dbReference type="InterPro" id="IPR000873">
    <property type="entry name" value="AMP-dep_synth/lig_dom"/>
</dbReference>
<dbReference type="InterPro" id="IPR045851">
    <property type="entry name" value="AMP-bd_C_sf"/>
</dbReference>
<evidence type="ECO:0000259" key="3">
    <source>
        <dbReference type="Pfam" id="PF00501"/>
    </source>
</evidence>
<dbReference type="SUPFAM" id="SSF56801">
    <property type="entry name" value="Acetyl-CoA synthetase-like"/>
    <property type="match status" value="1"/>
</dbReference>
<proteinExistence type="inferred from homology"/>
<dbReference type="PANTHER" id="PTHR24096">
    <property type="entry name" value="LONG-CHAIN-FATTY-ACID--COA LIGASE"/>
    <property type="match status" value="1"/>
</dbReference>
<feature type="domain" description="AMP-binding enzyme C-terminal" evidence="5">
    <location>
        <begin position="858"/>
        <end position="935"/>
    </location>
</feature>
<dbReference type="FunFam" id="3.30.300.30:FF:000007">
    <property type="entry name" value="4-coumarate--CoA ligase 2"/>
    <property type="match status" value="1"/>
</dbReference>
<dbReference type="GO" id="GO:0019748">
    <property type="term" value="P:secondary metabolic process"/>
    <property type="evidence" value="ECO:0007669"/>
    <property type="project" value="TreeGrafter"/>
</dbReference>
<dbReference type="InterPro" id="IPR025110">
    <property type="entry name" value="AMP-bd_C"/>
</dbReference>
<evidence type="ECO:0000313" key="7">
    <source>
        <dbReference type="EMBL" id="QDS70079.1"/>
    </source>
</evidence>
<dbReference type="STRING" id="50376.A0A517L359"/>
<dbReference type="Pfam" id="PF04884">
    <property type="entry name" value="UVB_sens_prot"/>
    <property type="match status" value="1"/>
</dbReference>
<sequence>MATSTVTTTALVTKFALVADLEIAEYDKAGVLKATYVESALARDSRRVDVFRSKNEKGLTRRIIDIFLPDGYPHCVSDDYTSYQIYDTLQSLAGSIAGMISSRAVWEGIGVGNSLASPTGAVLINVTRECFGRFATITFAHAIGTSIEAECKAHRFYRLPVLCLSSTLFAASGVSGRSAKSSLSSHFAKWNNIAELNATESSQETAVSLLGMLLGSIVVYIFPSRTATWILLFILLSLHLLLNIAAVRAVKLRTANRQRANILLSNLAATGTVLSPQAVAEREWIFESRAGSVLRWQSGPVLGHCDFGVSLAYLLDSLSQRHSEYHTKSTKLFGINLATITNLFRDQQYLLWCRPCTSASQQSELRVLVVLKQGVTPESQLKAWYHALLLAHRMSRSLPGRQIADSELLSHVAASLDESNKTFDMYTRRLKTAGWELGMPALETRLGCRVIYVDSANPARSISNRQAKGIVRRLAAGFREAGLQRGDVVCMHAFNDVRGIFAGTNPSYTSYELVHAIQTADIKFFISEPELLKNVISACRETSIPTSNIFVFNIHAYSAPSPHGLRSWTWLQTHGESDWERFDDQETSENTTAARLFSSGTTGLPKALNMTHHNFVAQHTLVMEHRPRPYPIRRLIANPMFHVSQVPRAHTSPLRSGIVTHIMRRFELEPWLAAIPKYKITEINMVPMMVVMLLTSNHPLFAPSTFSSIRNSWSGAAPLDKSLQARFKAMLPRETPFNQVWGMSETSCIASMFYYPGQDDSGSVGPVIPNCDVKLVDEEGRDVTAVGVRGELCIRGPIIVNKYHKNEEANRASWDDDGYFWTGDVAYFGPEAEGRPIYIVDRKKELIKVRGFQVAPAELEAVLIHHPDVTDAAVVGVQHSREDSEVPRAYVVRRLGSSLTEEDIRKYSSQRLAKYKSLDGGVRFVEAIPKNASGKILKNLLREQAKKEMGAKL</sequence>
<dbReference type="InterPro" id="IPR042099">
    <property type="entry name" value="ANL_N_sf"/>
</dbReference>
<dbReference type="Gene3D" id="3.30.300.30">
    <property type="match status" value="1"/>
</dbReference>
<dbReference type="Pfam" id="PF24160">
    <property type="entry name" value="UVB_sens_C"/>
    <property type="match status" value="1"/>
</dbReference>
<dbReference type="AlphaFoldDB" id="A0A517L359"/>
<dbReference type="GO" id="GO:0016405">
    <property type="term" value="F:CoA-ligase activity"/>
    <property type="evidence" value="ECO:0007669"/>
    <property type="project" value="TreeGrafter"/>
</dbReference>
<feature type="transmembrane region" description="Helical" evidence="2">
    <location>
        <begin position="206"/>
        <end position="223"/>
    </location>
</feature>
<keyword evidence="2" id="KW-0472">Membrane</keyword>
<dbReference type="Proteomes" id="UP000316270">
    <property type="component" value="Chromosome 4"/>
</dbReference>
<evidence type="ECO:0000256" key="2">
    <source>
        <dbReference type="SAM" id="Phobius"/>
    </source>
</evidence>